<feature type="domain" description="Spermatogenesis-associated protein 6 N-terminal" evidence="3">
    <location>
        <begin position="2"/>
        <end position="119"/>
    </location>
</feature>
<proteinExistence type="inferred from homology"/>
<name>A0A4Z2EUU9_9TELE</name>
<dbReference type="AlphaFoldDB" id="A0A4Z2EUU9"/>
<dbReference type="Proteomes" id="UP000314294">
    <property type="component" value="Unassembled WGS sequence"/>
</dbReference>
<protein>
    <submittedName>
        <fullName evidence="4">Spermatogenesis-associated protein 6</fullName>
    </submittedName>
</protein>
<dbReference type="PANTHER" id="PTHR16435">
    <property type="entry name" value="SPERMATOGENESIS-ASSOCIATED PROTEIN 6 SPATA6"/>
    <property type="match status" value="1"/>
</dbReference>
<dbReference type="GO" id="GO:0120212">
    <property type="term" value="C:sperm head-tail coupling apparatus"/>
    <property type="evidence" value="ECO:0007669"/>
    <property type="project" value="InterPro"/>
</dbReference>
<gene>
    <name evidence="4" type="primary">SPATA6</name>
    <name evidence="4" type="ORF">EYF80_057516</name>
</gene>
<dbReference type="InterPro" id="IPR042769">
    <property type="entry name" value="SPATA6_fam"/>
</dbReference>
<evidence type="ECO:0000259" key="3">
    <source>
        <dbReference type="Pfam" id="PF14909"/>
    </source>
</evidence>
<keyword evidence="2" id="KW-0597">Phosphoprotein</keyword>
<accession>A0A4Z2EUU9</accession>
<dbReference type="OrthoDB" id="5963614at2759"/>
<dbReference type="InterPro" id="IPR032732">
    <property type="entry name" value="SPATA6_N"/>
</dbReference>
<reference evidence="4 5" key="1">
    <citation type="submission" date="2019-03" db="EMBL/GenBank/DDBJ databases">
        <title>First draft genome of Liparis tanakae, snailfish: a comprehensive survey of snailfish specific genes.</title>
        <authorList>
            <person name="Kim W."/>
            <person name="Song I."/>
            <person name="Jeong J.-H."/>
            <person name="Kim D."/>
            <person name="Kim S."/>
            <person name="Ryu S."/>
            <person name="Song J.Y."/>
            <person name="Lee S.K."/>
        </authorList>
    </citation>
    <scope>NUCLEOTIDE SEQUENCE [LARGE SCALE GENOMIC DNA]</scope>
    <source>
        <tissue evidence="4">Muscle</tissue>
    </source>
</reference>
<organism evidence="4 5">
    <name type="scientific">Liparis tanakae</name>
    <name type="common">Tanaka's snailfish</name>
    <dbReference type="NCBI Taxonomy" id="230148"/>
    <lineage>
        <taxon>Eukaryota</taxon>
        <taxon>Metazoa</taxon>
        <taxon>Chordata</taxon>
        <taxon>Craniata</taxon>
        <taxon>Vertebrata</taxon>
        <taxon>Euteleostomi</taxon>
        <taxon>Actinopterygii</taxon>
        <taxon>Neopterygii</taxon>
        <taxon>Teleostei</taxon>
        <taxon>Neoteleostei</taxon>
        <taxon>Acanthomorphata</taxon>
        <taxon>Eupercaria</taxon>
        <taxon>Perciformes</taxon>
        <taxon>Cottioidei</taxon>
        <taxon>Cottales</taxon>
        <taxon>Liparidae</taxon>
        <taxon>Liparis</taxon>
    </lineage>
</organism>
<dbReference type="GO" id="GO:0032027">
    <property type="term" value="F:myosin light chain binding"/>
    <property type="evidence" value="ECO:0007669"/>
    <property type="project" value="InterPro"/>
</dbReference>
<dbReference type="EMBL" id="SRLO01002773">
    <property type="protein sequence ID" value="TNN32321.1"/>
    <property type="molecule type" value="Genomic_DNA"/>
</dbReference>
<evidence type="ECO:0000313" key="5">
    <source>
        <dbReference type="Proteomes" id="UP000314294"/>
    </source>
</evidence>
<dbReference type="GO" id="GO:0007283">
    <property type="term" value="P:spermatogenesis"/>
    <property type="evidence" value="ECO:0007669"/>
    <property type="project" value="InterPro"/>
</dbReference>
<dbReference type="PANTHER" id="PTHR16435:SF5">
    <property type="entry name" value="SPERMATOGENESIS ASSOCIATED 6-LIKE PROTEIN"/>
    <property type="match status" value="1"/>
</dbReference>
<keyword evidence="5" id="KW-1185">Reference proteome</keyword>
<sequence length="144" mass="16159">MHCSQVSCPGVHLPAKEDLSLQVSFMGRSARSHRLPAAFPLLLHQNMSFEKAVDPGDIAVMLQYETVTIELLQLVPPVPLSLACFEEDARRFLFPEPKLVPSSSGVDREVLMTRAPHFPVGPTHRPSIHSITFILFYKAQYHKL</sequence>
<evidence type="ECO:0000313" key="4">
    <source>
        <dbReference type="EMBL" id="TNN32321.1"/>
    </source>
</evidence>
<dbReference type="Pfam" id="PF14909">
    <property type="entry name" value="SPATA6"/>
    <property type="match status" value="1"/>
</dbReference>
<evidence type="ECO:0000256" key="1">
    <source>
        <dbReference type="ARBA" id="ARBA00006215"/>
    </source>
</evidence>
<comment type="similarity">
    <text evidence="1">Belongs to the SPATA6 family.</text>
</comment>
<evidence type="ECO:0000256" key="2">
    <source>
        <dbReference type="ARBA" id="ARBA00022553"/>
    </source>
</evidence>
<comment type="caution">
    <text evidence="4">The sequence shown here is derived from an EMBL/GenBank/DDBJ whole genome shotgun (WGS) entry which is preliminary data.</text>
</comment>